<reference evidence="1 2" key="1">
    <citation type="submission" date="2009-01" db="EMBL/GenBank/DDBJ databases">
        <authorList>
            <person name="Fulton L."/>
            <person name="Clifton S."/>
            <person name="Chinwalla A.T."/>
            <person name="Mitreva M."/>
            <person name="Sodergren E."/>
            <person name="Weinstock G."/>
            <person name="Clifton S."/>
            <person name="Dooling D.J."/>
            <person name="Fulton B."/>
            <person name="Minx P."/>
            <person name="Pepin K.H."/>
            <person name="Johnson M."/>
            <person name="Bhonagiri V."/>
            <person name="Nash W.E."/>
            <person name="Mardis E.R."/>
            <person name="Wilson R.K."/>
        </authorList>
    </citation>
    <scope>NUCLEOTIDE SEQUENCE [LARGE SCALE GENOMIC DNA]</scope>
    <source>
        <strain evidence="1 2">ATCC 23834</strain>
    </source>
</reference>
<protein>
    <submittedName>
        <fullName evidence="1">Uncharacterized protein</fullName>
    </submittedName>
</protein>
<organism evidence="1 2">
    <name type="scientific">Eikenella corrodens ATCC 23834</name>
    <dbReference type="NCBI Taxonomy" id="546274"/>
    <lineage>
        <taxon>Bacteria</taxon>
        <taxon>Pseudomonadati</taxon>
        <taxon>Pseudomonadota</taxon>
        <taxon>Betaproteobacteria</taxon>
        <taxon>Neisseriales</taxon>
        <taxon>Neisseriaceae</taxon>
        <taxon>Eikenella</taxon>
    </lineage>
</organism>
<evidence type="ECO:0000313" key="1">
    <source>
        <dbReference type="EMBL" id="EEG25210.1"/>
    </source>
</evidence>
<evidence type="ECO:0000313" key="2">
    <source>
        <dbReference type="Proteomes" id="UP000005837"/>
    </source>
</evidence>
<name>C0DRR3_EIKCO</name>
<dbReference type="Proteomes" id="UP000005837">
    <property type="component" value="Unassembled WGS sequence"/>
</dbReference>
<accession>C0DRR3</accession>
<dbReference type="EMBL" id="ACEA01000002">
    <property type="protein sequence ID" value="EEG25210.1"/>
    <property type="molecule type" value="Genomic_DNA"/>
</dbReference>
<dbReference type="AlphaFoldDB" id="C0DRR3"/>
<proteinExistence type="predicted"/>
<gene>
    <name evidence="1" type="ORF">EIKCOROL_00029</name>
</gene>
<sequence>MKVLMLEFVWERLPESTAQQGFCAVKISGSLCLPSYIGI</sequence>
<comment type="caution">
    <text evidence="1">The sequence shown here is derived from an EMBL/GenBank/DDBJ whole genome shotgun (WGS) entry which is preliminary data.</text>
</comment>
<dbReference type="HOGENOM" id="CLU_3308879_0_0_4"/>